<keyword evidence="10 16" id="KW-1133">Transmembrane helix</keyword>
<evidence type="ECO:0000256" key="4">
    <source>
        <dbReference type="ARBA" id="ARBA00021095"/>
    </source>
</evidence>
<evidence type="ECO:0000256" key="7">
    <source>
        <dbReference type="ARBA" id="ARBA00022692"/>
    </source>
</evidence>
<evidence type="ECO:0000256" key="11">
    <source>
        <dbReference type="ARBA" id="ARBA00023027"/>
    </source>
</evidence>
<comment type="catalytic activity">
    <reaction evidence="15">
        <text>a ubiquinone + NADH + 5 H(+)(in) = a ubiquinol + NAD(+) + 4 H(+)(out)</text>
        <dbReference type="Rhea" id="RHEA:29091"/>
        <dbReference type="Rhea" id="RHEA-COMP:9565"/>
        <dbReference type="Rhea" id="RHEA-COMP:9566"/>
        <dbReference type="ChEBI" id="CHEBI:15378"/>
        <dbReference type="ChEBI" id="CHEBI:16389"/>
        <dbReference type="ChEBI" id="CHEBI:17976"/>
        <dbReference type="ChEBI" id="CHEBI:57540"/>
        <dbReference type="ChEBI" id="CHEBI:57945"/>
        <dbReference type="EC" id="7.1.1.2"/>
    </reaction>
</comment>
<evidence type="ECO:0000256" key="13">
    <source>
        <dbReference type="ARBA" id="ARBA00023136"/>
    </source>
</evidence>
<evidence type="ECO:0000256" key="1">
    <source>
        <dbReference type="ARBA" id="ARBA00004225"/>
    </source>
</evidence>
<evidence type="ECO:0000256" key="5">
    <source>
        <dbReference type="ARBA" id="ARBA00022448"/>
    </source>
</evidence>
<feature type="transmembrane region" description="Helical" evidence="16">
    <location>
        <begin position="48"/>
        <end position="72"/>
    </location>
</feature>
<keyword evidence="13 16" id="KW-0472">Membrane</keyword>
<evidence type="ECO:0000256" key="9">
    <source>
        <dbReference type="ARBA" id="ARBA00022982"/>
    </source>
</evidence>
<dbReference type="EC" id="7.1.1.2" evidence="3"/>
<dbReference type="InterPro" id="IPR050269">
    <property type="entry name" value="ComplexI_Subunit6"/>
</dbReference>
<evidence type="ECO:0000256" key="3">
    <source>
        <dbReference type="ARBA" id="ARBA00012944"/>
    </source>
</evidence>
<dbReference type="AlphaFoldDB" id="A0A1S5QYB4"/>
<dbReference type="PANTHER" id="PTHR11435">
    <property type="entry name" value="NADH UBIQUINONE OXIDOREDUCTASE SUBUNIT ND6"/>
    <property type="match status" value="1"/>
</dbReference>
<dbReference type="EMBL" id="KT425076">
    <property type="protein sequence ID" value="AMW67888.1"/>
    <property type="molecule type" value="Genomic_DNA"/>
</dbReference>
<dbReference type="PANTHER" id="PTHR11435:SF1">
    <property type="entry name" value="NADH-UBIQUINONE OXIDOREDUCTASE CHAIN 6"/>
    <property type="match status" value="1"/>
</dbReference>
<keyword evidence="9" id="KW-0249">Electron transport</keyword>
<comment type="subcellular location">
    <subcellularLocation>
        <location evidence="1">Mitochondrion membrane</location>
        <topology evidence="1">Multi-pass membrane protein</topology>
    </subcellularLocation>
</comment>
<comment type="similarity">
    <text evidence="2">Belongs to the complex I subunit 6 family.</text>
</comment>
<keyword evidence="8" id="KW-1278">Translocase</keyword>
<evidence type="ECO:0000256" key="15">
    <source>
        <dbReference type="ARBA" id="ARBA00049551"/>
    </source>
</evidence>
<dbReference type="GO" id="GO:0031966">
    <property type="term" value="C:mitochondrial membrane"/>
    <property type="evidence" value="ECO:0007669"/>
    <property type="project" value="UniProtKB-SubCell"/>
</dbReference>
<organism evidence="17">
    <name type="scientific">Nipponeurorthus fuscinervis</name>
    <dbReference type="NCBI Taxonomy" id="1821767"/>
    <lineage>
        <taxon>Eukaryota</taxon>
        <taxon>Metazoa</taxon>
        <taxon>Ecdysozoa</taxon>
        <taxon>Arthropoda</taxon>
        <taxon>Hexapoda</taxon>
        <taxon>Insecta</taxon>
        <taxon>Pterygota</taxon>
        <taxon>Neoptera</taxon>
        <taxon>Endopterygota</taxon>
        <taxon>Neuroptera</taxon>
        <taxon>Nevrorthiformia</taxon>
        <taxon>Nevrorthidae</taxon>
        <taxon>Nipponeurorthus</taxon>
    </lineage>
</organism>
<sequence length="172" mass="20321">MNQIILLLNCFLSLNFIQMNHPMTMGLTLLIQTILISLICGTLSSSYWFSYILFLIMLGGMLVLFIYVISLASNELISFNMNNFMYMFTLFIMVNLLFMFMDNFFIYMNNFDMNKTNLEIFSMNMENEFNLMKLYNNPTMNLTMMLINYLFLTLIIIVKITNMTYGPLRTKN</sequence>
<gene>
    <name evidence="17" type="primary">ND6</name>
</gene>
<evidence type="ECO:0000256" key="14">
    <source>
        <dbReference type="ARBA" id="ARBA00031019"/>
    </source>
</evidence>
<evidence type="ECO:0000256" key="12">
    <source>
        <dbReference type="ARBA" id="ARBA00023128"/>
    </source>
</evidence>
<evidence type="ECO:0000313" key="17">
    <source>
        <dbReference type="EMBL" id="AMW67888.1"/>
    </source>
</evidence>
<feature type="transmembrane region" description="Helical" evidence="16">
    <location>
        <begin position="142"/>
        <end position="161"/>
    </location>
</feature>
<evidence type="ECO:0000256" key="2">
    <source>
        <dbReference type="ARBA" id="ARBA00005698"/>
    </source>
</evidence>
<dbReference type="GO" id="GO:0008137">
    <property type="term" value="F:NADH dehydrogenase (ubiquinone) activity"/>
    <property type="evidence" value="ECO:0007669"/>
    <property type="project" value="UniProtKB-EC"/>
</dbReference>
<evidence type="ECO:0000256" key="6">
    <source>
        <dbReference type="ARBA" id="ARBA00022660"/>
    </source>
</evidence>
<feature type="transmembrane region" description="Helical" evidence="16">
    <location>
        <begin position="84"/>
        <end position="108"/>
    </location>
</feature>
<evidence type="ECO:0000256" key="10">
    <source>
        <dbReference type="ARBA" id="ARBA00022989"/>
    </source>
</evidence>
<proteinExistence type="inferred from homology"/>
<reference evidence="17" key="1">
    <citation type="submission" date="2015-08" db="EMBL/GenBank/DDBJ databases">
        <title>Mitochondrial genomes and implications for higher phylogeny of Neuroptera (Insecta: Neuropteroidea).</title>
        <authorList>
            <person name="Wang Y."/>
            <person name="Liu X."/>
            <person name="Winterton S.L."/>
            <person name="Yang D."/>
        </authorList>
    </citation>
    <scope>NUCLEOTIDE SEQUENCE</scope>
</reference>
<evidence type="ECO:0000256" key="8">
    <source>
        <dbReference type="ARBA" id="ARBA00022967"/>
    </source>
</evidence>
<keyword evidence="12 17" id="KW-0496">Mitochondrion</keyword>
<keyword evidence="7 16" id="KW-0812">Transmembrane</keyword>
<accession>A0A1S5QYB4</accession>
<keyword evidence="11" id="KW-0520">NAD</keyword>
<keyword evidence="5" id="KW-0813">Transport</keyword>
<name>A0A1S5QYB4_9NEOP</name>
<geneLocation type="mitochondrion" evidence="17"/>
<protein>
    <recommendedName>
        <fullName evidence="4">NADH-ubiquinone oxidoreductase chain 6</fullName>
        <ecNumber evidence="3">7.1.1.2</ecNumber>
    </recommendedName>
    <alternativeName>
        <fullName evidence="14">NADH dehydrogenase subunit 6</fullName>
    </alternativeName>
</protein>
<evidence type="ECO:0000256" key="16">
    <source>
        <dbReference type="SAM" id="Phobius"/>
    </source>
</evidence>
<keyword evidence="6" id="KW-0679">Respiratory chain</keyword>